<comment type="similarity">
    <text evidence="10">Belongs to the G-protein coupled receptor 1 family.</text>
</comment>
<keyword evidence="2 10" id="KW-0812">Transmembrane</keyword>
<name>A0A401RL04_CHIPU</name>
<evidence type="ECO:0000256" key="11">
    <source>
        <dbReference type="SAM" id="Phobius"/>
    </source>
</evidence>
<evidence type="ECO:0000256" key="4">
    <source>
        <dbReference type="ARBA" id="ARBA00023040"/>
    </source>
</evidence>
<keyword evidence="3 11" id="KW-1133">Transmembrane helix</keyword>
<evidence type="ECO:0000256" key="10">
    <source>
        <dbReference type="RuleBase" id="RU000688"/>
    </source>
</evidence>
<dbReference type="GO" id="GO:0007204">
    <property type="term" value="P:positive regulation of cytosolic calcium ion concentration"/>
    <property type="evidence" value="ECO:0007669"/>
    <property type="project" value="TreeGrafter"/>
</dbReference>
<dbReference type="PANTHER" id="PTHR24225">
    <property type="entry name" value="CHEMOTACTIC RECEPTOR"/>
    <property type="match status" value="1"/>
</dbReference>
<reference evidence="13 14" key="1">
    <citation type="journal article" date="2018" name="Nat. Ecol. Evol.">
        <title>Shark genomes provide insights into elasmobranch evolution and the origin of vertebrates.</title>
        <authorList>
            <person name="Hara Y"/>
            <person name="Yamaguchi K"/>
            <person name="Onimaru K"/>
            <person name="Kadota M"/>
            <person name="Koyanagi M"/>
            <person name="Keeley SD"/>
            <person name="Tatsumi K"/>
            <person name="Tanaka K"/>
            <person name="Motone F"/>
            <person name="Kageyama Y"/>
            <person name="Nozu R"/>
            <person name="Adachi N"/>
            <person name="Nishimura O"/>
            <person name="Nakagawa R"/>
            <person name="Tanegashima C"/>
            <person name="Kiyatake I"/>
            <person name="Matsumoto R"/>
            <person name="Murakumo K"/>
            <person name="Nishida K"/>
            <person name="Terakita A"/>
            <person name="Kuratani S"/>
            <person name="Sato K"/>
            <person name="Hyodo S Kuraku.S."/>
        </authorList>
    </citation>
    <scope>NUCLEOTIDE SEQUENCE [LARGE SCALE GENOMIC DNA]</scope>
</reference>
<dbReference type="GO" id="GO:0006954">
    <property type="term" value="P:inflammatory response"/>
    <property type="evidence" value="ECO:0007669"/>
    <property type="project" value="TreeGrafter"/>
</dbReference>
<accession>A0A401RL04</accession>
<dbReference type="OrthoDB" id="9835842at2759"/>
<keyword evidence="8 10" id="KW-0807">Transducer</keyword>
<comment type="similarity">
    <text evidence="9">Belongs to the chemokine-like receptor (CMKLR) family.</text>
</comment>
<dbReference type="PRINTS" id="PR00237">
    <property type="entry name" value="GPCRRHODOPSN"/>
</dbReference>
<dbReference type="Pfam" id="PF00001">
    <property type="entry name" value="7tm_1"/>
    <property type="match status" value="1"/>
</dbReference>
<keyword evidence="14" id="KW-1185">Reference proteome</keyword>
<evidence type="ECO:0000256" key="3">
    <source>
        <dbReference type="ARBA" id="ARBA00022989"/>
    </source>
</evidence>
<dbReference type="GO" id="GO:0007200">
    <property type="term" value="P:phospholipase C-activating G protein-coupled receptor signaling pathway"/>
    <property type="evidence" value="ECO:0007669"/>
    <property type="project" value="TreeGrafter"/>
</dbReference>
<evidence type="ECO:0000256" key="1">
    <source>
        <dbReference type="ARBA" id="ARBA00004141"/>
    </source>
</evidence>
<evidence type="ECO:0000313" key="13">
    <source>
        <dbReference type="EMBL" id="GCC18825.1"/>
    </source>
</evidence>
<evidence type="ECO:0000256" key="2">
    <source>
        <dbReference type="ARBA" id="ARBA00022692"/>
    </source>
</evidence>
<evidence type="ECO:0000256" key="7">
    <source>
        <dbReference type="ARBA" id="ARBA00023170"/>
    </source>
</evidence>
<dbReference type="STRING" id="137246.A0A401RL04"/>
<feature type="transmembrane region" description="Helical" evidence="11">
    <location>
        <begin position="43"/>
        <end position="69"/>
    </location>
</feature>
<gene>
    <name evidence="13" type="ORF">chiPu_0022143</name>
</gene>
<feature type="transmembrane region" description="Helical" evidence="11">
    <location>
        <begin position="117"/>
        <end position="139"/>
    </location>
</feature>
<dbReference type="InterPro" id="IPR017452">
    <property type="entry name" value="GPCR_Rhodpsn_7TM"/>
</dbReference>
<comment type="caution">
    <text evidence="13">The sequence shown here is derived from an EMBL/GenBank/DDBJ whole genome shotgun (WGS) entry which is preliminary data.</text>
</comment>
<evidence type="ECO:0000256" key="6">
    <source>
        <dbReference type="ARBA" id="ARBA00023157"/>
    </source>
</evidence>
<comment type="subcellular location">
    <subcellularLocation>
        <location evidence="1">Membrane</location>
        <topology evidence="1">Multi-pass membrane protein</topology>
    </subcellularLocation>
</comment>
<dbReference type="Proteomes" id="UP000287033">
    <property type="component" value="Unassembled WGS sequence"/>
</dbReference>
<keyword evidence="7 10" id="KW-0675">Receptor</keyword>
<feature type="transmembrane region" description="Helical" evidence="11">
    <location>
        <begin position="241"/>
        <end position="260"/>
    </location>
</feature>
<dbReference type="FunFam" id="1.20.1070.10:FF:000034">
    <property type="entry name" value="G-protein coupled receptor 1"/>
    <property type="match status" value="1"/>
</dbReference>
<dbReference type="GO" id="GO:0005886">
    <property type="term" value="C:plasma membrane"/>
    <property type="evidence" value="ECO:0007669"/>
    <property type="project" value="TreeGrafter"/>
</dbReference>
<feature type="transmembrane region" description="Helical" evidence="11">
    <location>
        <begin position="160"/>
        <end position="180"/>
    </location>
</feature>
<dbReference type="SUPFAM" id="SSF81321">
    <property type="entry name" value="Family A G protein-coupled receptor-like"/>
    <property type="match status" value="1"/>
</dbReference>
<dbReference type="PROSITE" id="PS50262">
    <property type="entry name" value="G_PROTEIN_RECEP_F1_2"/>
    <property type="match status" value="1"/>
</dbReference>
<dbReference type="InterPro" id="IPR000276">
    <property type="entry name" value="GPCR_Rhodpsn"/>
</dbReference>
<feature type="transmembrane region" description="Helical" evidence="11">
    <location>
        <begin position="81"/>
        <end position="105"/>
    </location>
</feature>
<proteinExistence type="inferred from homology"/>
<evidence type="ECO:0000256" key="9">
    <source>
        <dbReference type="ARBA" id="ARBA00025736"/>
    </source>
</evidence>
<protein>
    <recommendedName>
        <fullName evidence="12">G-protein coupled receptors family 1 profile domain-containing protein</fullName>
    </recommendedName>
</protein>
<dbReference type="PROSITE" id="PS00237">
    <property type="entry name" value="G_PROTEIN_RECEP_F1_1"/>
    <property type="match status" value="1"/>
</dbReference>
<keyword evidence="6" id="KW-1015">Disulfide bond</keyword>
<keyword evidence="5 11" id="KW-0472">Membrane</keyword>
<evidence type="ECO:0000313" key="14">
    <source>
        <dbReference type="Proteomes" id="UP000287033"/>
    </source>
</evidence>
<dbReference type="PANTHER" id="PTHR24225:SF28">
    <property type="entry name" value="C3A ANAPHYLATOXIN CHEMOTACTIC RECEPTOR"/>
    <property type="match status" value="1"/>
</dbReference>
<dbReference type="AlphaFoldDB" id="A0A401RL04"/>
<sequence>MDELGELVYDFYEYNYSWLWNYTFENDTEEYERPGYFHPLESAAILAISMYALTFVVGAPGNAAVIWVAGFKMKRTVNTVWFLNLAAADLAYCLSLPFQIAHVVLGNRWPDTAALCRLLPCAILLNMAASVFLLTAVSIDRCLAVTLPVWSQRWRTPGRAWACCAGLWALAGLMCLPALLHRRLAPGTSACVADYAGVVRLVEVSRATVAFGLPFLVMAACYLLIGLRVRRAGFGKSRRRPLRLILAVVLAFFVCWLPYHLFGLLQAFGHDGAALRAWDYVTVGLASLNSALNPLLYVFAGRDFRQRARRSLGATLRRALSEEASSQTVRSSRLKSRSSLDYTL</sequence>
<dbReference type="GO" id="GO:0004878">
    <property type="term" value="F:complement component C5a receptor activity"/>
    <property type="evidence" value="ECO:0007669"/>
    <property type="project" value="TreeGrafter"/>
</dbReference>
<keyword evidence="4 10" id="KW-0297">G-protein coupled receptor</keyword>
<evidence type="ECO:0000256" key="8">
    <source>
        <dbReference type="ARBA" id="ARBA00023224"/>
    </source>
</evidence>
<dbReference type="GO" id="GO:0004930">
    <property type="term" value="F:G protein-coupled receptor activity"/>
    <property type="evidence" value="ECO:0007669"/>
    <property type="project" value="UniProtKB-KW"/>
</dbReference>
<feature type="transmembrane region" description="Helical" evidence="11">
    <location>
        <begin position="280"/>
        <end position="300"/>
    </location>
</feature>
<evidence type="ECO:0000256" key="5">
    <source>
        <dbReference type="ARBA" id="ARBA00023136"/>
    </source>
</evidence>
<dbReference type="PRINTS" id="PR00526">
    <property type="entry name" value="FMETLEUPHER"/>
</dbReference>
<dbReference type="EMBL" id="BEZZ01006089">
    <property type="protein sequence ID" value="GCC18825.1"/>
    <property type="molecule type" value="Genomic_DNA"/>
</dbReference>
<dbReference type="InterPro" id="IPR000826">
    <property type="entry name" value="Formyl_rcpt-rel"/>
</dbReference>
<evidence type="ECO:0000259" key="12">
    <source>
        <dbReference type="PROSITE" id="PS50262"/>
    </source>
</evidence>
<organism evidence="13 14">
    <name type="scientific">Chiloscyllium punctatum</name>
    <name type="common">Brownbanded bambooshark</name>
    <name type="synonym">Hemiscyllium punctatum</name>
    <dbReference type="NCBI Taxonomy" id="137246"/>
    <lineage>
        <taxon>Eukaryota</taxon>
        <taxon>Metazoa</taxon>
        <taxon>Chordata</taxon>
        <taxon>Craniata</taxon>
        <taxon>Vertebrata</taxon>
        <taxon>Chondrichthyes</taxon>
        <taxon>Elasmobranchii</taxon>
        <taxon>Galeomorphii</taxon>
        <taxon>Galeoidea</taxon>
        <taxon>Orectolobiformes</taxon>
        <taxon>Hemiscylliidae</taxon>
        <taxon>Chiloscyllium</taxon>
    </lineage>
</organism>
<feature type="transmembrane region" description="Helical" evidence="11">
    <location>
        <begin position="209"/>
        <end position="229"/>
    </location>
</feature>
<feature type="domain" description="G-protein coupled receptors family 1 profile" evidence="12">
    <location>
        <begin position="61"/>
        <end position="297"/>
    </location>
</feature>
<dbReference type="OMA" id="VADLICC"/>
<dbReference type="Gene3D" id="1.20.1070.10">
    <property type="entry name" value="Rhodopsin 7-helix transmembrane proteins"/>
    <property type="match status" value="1"/>
</dbReference>